<name>A0ABV2XWK9_9ACTN</name>
<feature type="compositionally biased region" description="Basic and acidic residues" evidence="1">
    <location>
        <begin position="29"/>
        <end position="49"/>
    </location>
</feature>
<dbReference type="RefSeq" id="WP_031117532.1">
    <property type="nucleotide sequence ID" value="NZ_JBEYBN010000024.1"/>
</dbReference>
<reference evidence="2 3" key="1">
    <citation type="submission" date="2024-06" db="EMBL/GenBank/DDBJ databases">
        <title>The Natural Products Discovery Center: Release of the First 8490 Sequenced Strains for Exploring Actinobacteria Biosynthetic Diversity.</title>
        <authorList>
            <person name="Kalkreuter E."/>
            <person name="Kautsar S.A."/>
            <person name="Yang D."/>
            <person name="Bader C.D."/>
            <person name="Teijaro C.N."/>
            <person name="Fluegel L."/>
            <person name="Davis C.M."/>
            <person name="Simpson J.R."/>
            <person name="Lauterbach L."/>
            <person name="Steele A.D."/>
            <person name="Gui C."/>
            <person name="Meng S."/>
            <person name="Li G."/>
            <person name="Viehrig K."/>
            <person name="Ye F."/>
            <person name="Su P."/>
            <person name="Kiefer A.F."/>
            <person name="Nichols A."/>
            <person name="Cepeda A.J."/>
            <person name="Yan W."/>
            <person name="Fan B."/>
            <person name="Jiang Y."/>
            <person name="Adhikari A."/>
            <person name="Zheng C.-J."/>
            <person name="Schuster L."/>
            <person name="Cowan T.M."/>
            <person name="Smanski M.J."/>
            <person name="Chevrette M.G."/>
            <person name="De Carvalho L.P.S."/>
            <person name="Shen B."/>
        </authorList>
    </citation>
    <scope>NUCLEOTIDE SEQUENCE [LARGE SCALE GENOMIC DNA]</scope>
    <source>
        <strain evidence="2 3">NPDC019583</strain>
    </source>
</reference>
<evidence type="ECO:0000313" key="2">
    <source>
        <dbReference type="EMBL" id="MEU2268400.1"/>
    </source>
</evidence>
<comment type="caution">
    <text evidence="2">The sequence shown here is derived from an EMBL/GenBank/DDBJ whole genome shotgun (WGS) entry which is preliminary data.</text>
</comment>
<evidence type="ECO:0000313" key="3">
    <source>
        <dbReference type="Proteomes" id="UP001550603"/>
    </source>
</evidence>
<evidence type="ECO:0000256" key="1">
    <source>
        <dbReference type="SAM" id="MobiDB-lite"/>
    </source>
</evidence>
<sequence>MYEYELQQMRTADLIRRAEHERLVREVTRARRGAHGEAGHGSAEHESHSRRFRRPRFARAA</sequence>
<feature type="compositionally biased region" description="Basic residues" evidence="1">
    <location>
        <begin position="50"/>
        <end position="61"/>
    </location>
</feature>
<accession>A0ABV2XWK9</accession>
<feature type="region of interest" description="Disordered" evidence="1">
    <location>
        <begin position="29"/>
        <end position="61"/>
    </location>
</feature>
<dbReference type="Proteomes" id="UP001550603">
    <property type="component" value="Unassembled WGS sequence"/>
</dbReference>
<keyword evidence="3" id="KW-1185">Reference proteome</keyword>
<dbReference type="EMBL" id="JBEYBN010000024">
    <property type="protein sequence ID" value="MEU2268400.1"/>
    <property type="molecule type" value="Genomic_DNA"/>
</dbReference>
<gene>
    <name evidence="2" type="ORF">ABZ568_18740</name>
</gene>
<protein>
    <submittedName>
        <fullName evidence="2">Uncharacterized protein</fullName>
    </submittedName>
</protein>
<organism evidence="2 3">
    <name type="scientific">Streptomyces olindensis</name>
    <dbReference type="NCBI Taxonomy" id="358823"/>
    <lineage>
        <taxon>Bacteria</taxon>
        <taxon>Bacillati</taxon>
        <taxon>Actinomycetota</taxon>
        <taxon>Actinomycetes</taxon>
        <taxon>Kitasatosporales</taxon>
        <taxon>Streptomycetaceae</taxon>
        <taxon>Streptomyces</taxon>
    </lineage>
</organism>
<proteinExistence type="predicted"/>